<keyword evidence="2" id="KW-1185">Reference proteome</keyword>
<dbReference type="NCBIfam" id="NF033564">
    <property type="entry name" value="transpos_ISAs1"/>
    <property type="match status" value="1"/>
</dbReference>
<organism evidence="1 2">
    <name type="scientific">Candidatus Synechococcus spongiarum</name>
    <dbReference type="NCBI Taxonomy" id="431041"/>
    <lineage>
        <taxon>Bacteria</taxon>
        <taxon>Bacillati</taxon>
        <taxon>Cyanobacteriota</taxon>
        <taxon>Cyanophyceae</taxon>
        <taxon>Synechococcales</taxon>
        <taxon>Synechococcaceae</taxon>
        <taxon>Synechococcus</taxon>
    </lineage>
</organism>
<reference evidence="2" key="1">
    <citation type="submission" date="2016-02" db="EMBL/GenBank/DDBJ databases">
        <authorList>
            <person name="liu f."/>
        </authorList>
    </citation>
    <scope>NUCLEOTIDE SEQUENCE [LARGE SCALE GENOMIC DNA]</scope>
</reference>
<dbReference type="RefSeq" id="WP_074457967.1">
    <property type="nucleotide sequence ID" value="NZ_FITM01000172.1"/>
</dbReference>
<proteinExistence type="predicted"/>
<protein>
    <submittedName>
        <fullName evidence="1">Mobile element protein</fullName>
    </submittedName>
</protein>
<accession>A0A170TGQ1</accession>
<name>A0A170TGQ1_9SYNE</name>
<dbReference type="InterPro" id="IPR047647">
    <property type="entry name" value="ISAs1_transpos"/>
</dbReference>
<dbReference type="Proteomes" id="UP000182631">
    <property type="component" value="Unassembled WGS sequence"/>
</dbReference>
<gene>
    <name evidence="1" type="ORF">FLM9_1605</name>
</gene>
<dbReference type="EMBL" id="FITM01000172">
    <property type="protein sequence ID" value="CZB23384.1"/>
    <property type="molecule type" value="Genomic_DNA"/>
</dbReference>
<sequence length="160" mass="17988">MTLLFSNAGEPDWEVSHKGHGRLEHRQVWVSGELEGYSDLPSLSSVVMVKKRVSRGDKDPVDSVQYAVSSRRALSPGEALNLVRGHWSIENSLFHVKDDSFREDRQVLHCHHRGTVMSLFRNLAITLLRGNCNLWSTKESLIGRAQRLAALPITLFSITA</sequence>
<dbReference type="AlphaFoldDB" id="A0A170TGQ1"/>
<evidence type="ECO:0000313" key="2">
    <source>
        <dbReference type="Proteomes" id="UP000182631"/>
    </source>
</evidence>
<evidence type="ECO:0000313" key="1">
    <source>
        <dbReference type="EMBL" id="CZB23384.1"/>
    </source>
</evidence>